<evidence type="ECO:0000313" key="3">
    <source>
        <dbReference type="Proteomes" id="UP001165121"/>
    </source>
</evidence>
<organism evidence="2 3">
    <name type="scientific">Phytophthora fragariaefolia</name>
    <dbReference type="NCBI Taxonomy" id="1490495"/>
    <lineage>
        <taxon>Eukaryota</taxon>
        <taxon>Sar</taxon>
        <taxon>Stramenopiles</taxon>
        <taxon>Oomycota</taxon>
        <taxon>Peronosporomycetes</taxon>
        <taxon>Peronosporales</taxon>
        <taxon>Peronosporaceae</taxon>
        <taxon>Phytophthora</taxon>
    </lineage>
</organism>
<keyword evidence="3" id="KW-1185">Reference proteome</keyword>
<sequence length="129" mass="13866">MYLTGEIDKVIAEIEEEAIAQVVGIVTNNAKNMRSASGQVETRRPNVIGGGCSAHVLNLLMQDIGRLPAVKAVPQELWHAIRKGPPHPSRGVQDTTARRAGRGFEGQKSHITGANTLVFCSRLPAQCAE</sequence>
<reference evidence="2" key="1">
    <citation type="submission" date="2023-04" db="EMBL/GenBank/DDBJ databases">
        <title>Phytophthora fragariaefolia NBRC 109709.</title>
        <authorList>
            <person name="Ichikawa N."/>
            <person name="Sato H."/>
            <person name="Tonouchi N."/>
        </authorList>
    </citation>
    <scope>NUCLEOTIDE SEQUENCE</scope>
    <source>
        <strain evidence="2">NBRC 109709</strain>
    </source>
</reference>
<dbReference type="Pfam" id="PF04937">
    <property type="entry name" value="DUF659"/>
    <property type="match status" value="1"/>
</dbReference>
<feature type="domain" description="DUF659" evidence="1">
    <location>
        <begin position="2"/>
        <end position="73"/>
    </location>
</feature>
<dbReference type="AlphaFoldDB" id="A0A9W6TNL4"/>
<evidence type="ECO:0000259" key="1">
    <source>
        <dbReference type="Pfam" id="PF04937"/>
    </source>
</evidence>
<dbReference type="InterPro" id="IPR007021">
    <property type="entry name" value="DUF659"/>
</dbReference>
<dbReference type="Proteomes" id="UP001165121">
    <property type="component" value="Unassembled WGS sequence"/>
</dbReference>
<gene>
    <name evidence="2" type="ORF">Pfra01_000061500</name>
</gene>
<evidence type="ECO:0000313" key="2">
    <source>
        <dbReference type="EMBL" id="GMF15909.1"/>
    </source>
</evidence>
<accession>A0A9W6TNL4</accession>
<dbReference type="OrthoDB" id="2012664at2759"/>
<dbReference type="EMBL" id="BSXT01000043">
    <property type="protein sequence ID" value="GMF15909.1"/>
    <property type="molecule type" value="Genomic_DNA"/>
</dbReference>
<proteinExistence type="predicted"/>
<protein>
    <submittedName>
        <fullName evidence="2">Unnamed protein product</fullName>
    </submittedName>
</protein>
<comment type="caution">
    <text evidence="2">The sequence shown here is derived from an EMBL/GenBank/DDBJ whole genome shotgun (WGS) entry which is preliminary data.</text>
</comment>
<name>A0A9W6TNL4_9STRA</name>